<dbReference type="GO" id="GO:0051539">
    <property type="term" value="F:4 iron, 4 sulfur cluster binding"/>
    <property type="evidence" value="ECO:0007669"/>
    <property type="project" value="TreeGrafter"/>
</dbReference>
<dbReference type="Proteomes" id="UP001155027">
    <property type="component" value="Unassembled WGS sequence"/>
</dbReference>
<dbReference type="InterPro" id="IPR010723">
    <property type="entry name" value="HemN_C"/>
</dbReference>
<proteinExistence type="predicted"/>
<evidence type="ECO:0000259" key="1">
    <source>
        <dbReference type="SMART" id="SM00729"/>
    </source>
</evidence>
<dbReference type="GO" id="GO:0051989">
    <property type="term" value="F:coproporphyrinogen dehydrogenase activity"/>
    <property type="evidence" value="ECO:0007669"/>
    <property type="project" value="UniProtKB-EC"/>
</dbReference>
<evidence type="ECO:0000313" key="3">
    <source>
        <dbReference type="Proteomes" id="UP001155027"/>
    </source>
</evidence>
<dbReference type="EMBL" id="JANUAU010000002">
    <property type="protein sequence ID" value="MCS3676698.1"/>
    <property type="molecule type" value="Genomic_DNA"/>
</dbReference>
<dbReference type="SUPFAM" id="SSF102114">
    <property type="entry name" value="Radical SAM enzymes"/>
    <property type="match status" value="1"/>
</dbReference>
<dbReference type="RefSeq" id="WP_118830737.1">
    <property type="nucleotide sequence ID" value="NZ_CP030364.1"/>
</dbReference>
<comment type="caution">
    <text evidence="2">The sequence shown here is derived from an EMBL/GenBank/DDBJ whole genome shotgun (WGS) entry which is preliminary data.</text>
</comment>
<accession>A0A9X2PWB6</accession>
<protein>
    <submittedName>
        <fullName evidence="2">Oxygen-independent coproporphyrinogen-3 oxidase</fullName>
        <ecNumber evidence="2">1.3.98.3</ecNumber>
    </submittedName>
</protein>
<dbReference type="GO" id="GO:0006779">
    <property type="term" value="P:porphyrin-containing compound biosynthetic process"/>
    <property type="evidence" value="ECO:0007669"/>
    <property type="project" value="TreeGrafter"/>
</dbReference>
<reference evidence="2" key="1">
    <citation type="submission" date="2022-08" db="EMBL/GenBank/DDBJ databases">
        <title>Genomic Encyclopedia of Type Strains, Phase V (KMG-V): Genome sequencing to study the core and pangenomes of soil and plant-associated prokaryotes.</title>
        <authorList>
            <person name="Whitman W."/>
        </authorList>
    </citation>
    <scope>NUCLEOTIDE SEQUENCE</scope>
    <source>
        <strain evidence="2">0</strain>
    </source>
</reference>
<dbReference type="SMART" id="SM00729">
    <property type="entry name" value="Elp3"/>
    <property type="match status" value="1"/>
</dbReference>
<dbReference type="PANTHER" id="PTHR13932">
    <property type="entry name" value="COPROPORPHYRINIGEN III OXIDASE"/>
    <property type="match status" value="1"/>
</dbReference>
<evidence type="ECO:0000313" key="2">
    <source>
        <dbReference type="EMBL" id="MCS3676698.1"/>
    </source>
</evidence>
<dbReference type="Pfam" id="PF06969">
    <property type="entry name" value="HemN_C"/>
    <property type="match status" value="1"/>
</dbReference>
<dbReference type="InterPro" id="IPR006638">
    <property type="entry name" value="Elp3/MiaA/NifB-like_rSAM"/>
</dbReference>
<dbReference type="EC" id="1.3.98.3" evidence="2"/>
<name>A0A9X2PWB6_9BACT</name>
<dbReference type="InterPro" id="IPR058240">
    <property type="entry name" value="rSAM_sf"/>
</dbReference>
<gene>
    <name evidence="2" type="ORF">GGP71_000605</name>
</gene>
<keyword evidence="2" id="KW-0560">Oxidoreductase</keyword>
<sequence>MAGLYVHVPFRAAPRPYDDAYTVVSPTPDASVLAAALAREIDRHANSLLEGVPIRSLYVGGGRPSLCRPKTLSPLVRTLGRVVEPTTLDEVTVELHPADASSGYLSHLRRLGVTRLSIEGLSFVEEDLTAVGAPHSHDDLVRSIRQVRRAGFRQFSVDLVFGGAGQSRAGWKASLHRAVSLGVPHLTLHELDTGDAEKRADQLAFALTFLRAKGYVPYELTHFARPGHRSLHQEHVYAHGSILGLGPGAESFWAPDLPPSPAARRWSNVADLTAYVEGLQADTPPVAHDETLSTSALAREYMLLRLRTQAGLDLNALADRYDLRLRDRKADTLRRLRRRGLIHEDPDRVALTDRGRLLTDAITRRLLRELGPA</sequence>
<dbReference type="InterPro" id="IPR034505">
    <property type="entry name" value="Coproporphyrinogen-III_oxidase"/>
</dbReference>
<dbReference type="AlphaFoldDB" id="A0A9X2PWB6"/>
<feature type="domain" description="Elp3/MiaA/NifB-like radical SAM core" evidence="1">
    <location>
        <begin position="1"/>
        <end position="217"/>
    </location>
</feature>
<dbReference type="GO" id="GO:0005737">
    <property type="term" value="C:cytoplasm"/>
    <property type="evidence" value="ECO:0007669"/>
    <property type="project" value="TreeGrafter"/>
</dbReference>
<dbReference type="PANTHER" id="PTHR13932:SF5">
    <property type="entry name" value="RADICAL S-ADENOSYL METHIONINE DOMAIN-CONTAINING PROTEIN 1, MITOCHONDRIAL"/>
    <property type="match status" value="1"/>
</dbReference>
<organism evidence="2 3">
    <name type="scientific">Salinibacter ruber</name>
    <dbReference type="NCBI Taxonomy" id="146919"/>
    <lineage>
        <taxon>Bacteria</taxon>
        <taxon>Pseudomonadati</taxon>
        <taxon>Rhodothermota</taxon>
        <taxon>Rhodothermia</taxon>
        <taxon>Rhodothermales</taxon>
        <taxon>Salinibacteraceae</taxon>
        <taxon>Salinibacter</taxon>
    </lineage>
</organism>